<comment type="pathway">
    <text evidence="2">Phospholipid metabolism; CDP-diacylglycerol biosynthesis; CDP-diacylglycerol from sn-glycerol 3-phosphate: step 3/3.</text>
</comment>
<keyword evidence="6" id="KW-0548">Nucleotidyltransferase</keyword>
<keyword evidence="7" id="KW-0594">Phospholipid biosynthesis</keyword>
<organism evidence="9 10">
    <name type="scientific">Rhododendron griersonianum</name>
    <dbReference type="NCBI Taxonomy" id="479676"/>
    <lineage>
        <taxon>Eukaryota</taxon>
        <taxon>Viridiplantae</taxon>
        <taxon>Streptophyta</taxon>
        <taxon>Embryophyta</taxon>
        <taxon>Tracheophyta</taxon>
        <taxon>Spermatophyta</taxon>
        <taxon>Magnoliopsida</taxon>
        <taxon>eudicotyledons</taxon>
        <taxon>Gunneridae</taxon>
        <taxon>Pentapetalae</taxon>
        <taxon>asterids</taxon>
        <taxon>Ericales</taxon>
        <taxon>Ericaceae</taxon>
        <taxon>Ericoideae</taxon>
        <taxon>Rhodoreae</taxon>
        <taxon>Rhododendron</taxon>
    </lineage>
</organism>
<evidence type="ECO:0000313" key="9">
    <source>
        <dbReference type="EMBL" id="KAG5556076.1"/>
    </source>
</evidence>
<evidence type="ECO:0000256" key="2">
    <source>
        <dbReference type="ARBA" id="ARBA00005119"/>
    </source>
</evidence>
<comment type="pathway">
    <text evidence="3">Lipid metabolism.</text>
</comment>
<evidence type="ECO:0000256" key="8">
    <source>
        <dbReference type="ARBA" id="ARBA00023264"/>
    </source>
</evidence>
<name>A0AAV6KVB4_9ERIC</name>
<comment type="catalytic activity">
    <reaction evidence="1">
        <text>a 1,2-diacyl-sn-glycero-3-phosphate + CTP + H(+) = a CDP-1,2-diacyl-sn-glycerol + diphosphate</text>
        <dbReference type="Rhea" id="RHEA:16229"/>
        <dbReference type="ChEBI" id="CHEBI:15378"/>
        <dbReference type="ChEBI" id="CHEBI:33019"/>
        <dbReference type="ChEBI" id="CHEBI:37563"/>
        <dbReference type="ChEBI" id="CHEBI:58332"/>
        <dbReference type="ChEBI" id="CHEBI:58608"/>
        <dbReference type="EC" id="2.7.7.41"/>
    </reaction>
</comment>
<dbReference type="EC" id="2.7.7.41" evidence="4"/>
<gene>
    <name evidence="9" type="ORF">RHGRI_006635</name>
</gene>
<keyword evidence="10" id="KW-1185">Reference proteome</keyword>
<keyword evidence="6" id="KW-0808">Transferase</keyword>
<evidence type="ECO:0000313" key="10">
    <source>
        <dbReference type="Proteomes" id="UP000823749"/>
    </source>
</evidence>
<dbReference type="GO" id="GO:0008654">
    <property type="term" value="P:phospholipid biosynthetic process"/>
    <property type="evidence" value="ECO:0007669"/>
    <property type="project" value="UniProtKB-KW"/>
</dbReference>
<comment type="caution">
    <text evidence="9">The sequence shown here is derived from an EMBL/GenBank/DDBJ whole genome shotgun (WGS) entry which is preliminary data.</text>
</comment>
<keyword evidence="8" id="KW-1208">Phospholipid metabolism</keyword>
<evidence type="ECO:0000256" key="5">
    <source>
        <dbReference type="ARBA" id="ARBA00022516"/>
    </source>
</evidence>
<keyword evidence="5" id="KW-0444">Lipid biosynthesis</keyword>
<reference evidence="9" key="1">
    <citation type="submission" date="2020-08" db="EMBL/GenBank/DDBJ databases">
        <title>Plant Genome Project.</title>
        <authorList>
            <person name="Zhang R.-G."/>
        </authorList>
    </citation>
    <scope>NUCLEOTIDE SEQUENCE</scope>
    <source>
        <strain evidence="9">WSP0</strain>
        <tissue evidence="9">Leaf</tissue>
    </source>
</reference>
<sequence>MNVIVHKHLVFAGVGRVWLLLLGGQTQWTVGLFATLISISSIIAPDTYAFVGGKVLVIV</sequence>
<dbReference type="AlphaFoldDB" id="A0AAV6KVB4"/>
<dbReference type="Proteomes" id="UP000823749">
    <property type="component" value="Chromosome 3"/>
</dbReference>
<evidence type="ECO:0000256" key="6">
    <source>
        <dbReference type="ARBA" id="ARBA00022695"/>
    </source>
</evidence>
<evidence type="ECO:0000256" key="1">
    <source>
        <dbReference type="ARBA" id="ARBA00001698"/>
    </source>
</evidence>
<protein>
    <recommendedName>
        <fullName evidence="4">phosphatidate cytidylyltransferase</fullName>
        <ecNumber evidence="4">2.7.7.41</ecNumber>
    </recommendedName>
</protein>
<evidence type="ECO:0000256" key="7">
    <source>
        <dbReference type="ARBA" id="ARBA00023209"/>
    </source>
</evidence>
<dbReference type="PANTHER" id="PTHR47101:SF1">
    <property type="entry name" value="PHOSPHATIDATE CYTIDYLYLTRANSFERASE 4, CHLOROPLASTIC"/>
    <property type="match status" value="1"/>
</dbReference>
<keyword evidence="7" id="KW-0443">Lipid metabolism</keyword>
<dbReference type="EMBL" id="JACTNZ010000003">
    <property type="protein sequence ID" value="KAG5556076.1"/>
    <property type="molecule type" value="Genomic_DNA"/>
</dbReference>
<evidence type="ECO:0000256" key="3">
    <source>
        <dbReference type="ARBA" id="ARBA00005189"/>
    </source>
</evidence>
<dbReference type="PANTHER" id="PTHR47101">
    <property type="entry name" value="PHOSPHATIDATE CYTIDYLYLTRANSFERASE 5, CHLOROPLASTIC"/>
    <property type="match status" value="1"/>
</dbReference>
<accession>A0AAV6KVB4</accession>
<evidence type="ECO:0000256" key="4">
    <source>
        <dbReference type="ARBA" id="ARBA00012487"/>
    </source>
</evidence>
<dbReference type="GO" id="GO:0004605">
    <property type="term" value="F:phosphatidate cytidylyltransferase activity"/>
    <property type="evidence" value="ECO:0007669"/>
    <property type="project" value="UniProtKB-EC"/>
</dbReference>
<proteinExistence type="predicted"/>